<keyword evidence="3" id="KW-1185">Reference proteome</keyword>
<protein>
    <submittedName>
        <fullName evidence="2">Prepilin-type N-terminal cleavage/methylation domain-containing protein</fullName>
    </submittedName>
</protein>
<dbReference type="Gene3D" id="3.30.700.10">
    <property type="entry name" value="Glycoprotein, Type 4 Pilin"/>
    <property type="match status" value="1"/>
</dbReference>
<evidence type="ECO:0000313" key="2">
    <source>
        <dbReference type="EMBL" id="WDE95236.1"/>
    </source>
</evidence>
<reference evidence="2 3" key="1">
    <citation type="submission" date="2023-02" db="EMBL/GenBank/DDBJ databases">
        <title>Genome sequence of Lentisphaera profundi SAORIC-696.</title>
        <authorList>
            <person name="Kim e."/>
            <person name="Cho J.-C."/>
            <person name="Choi A."/>
            <person name="Kang I."/>
        </authorList>
    </citation>
    <scope>NUCLEOTIDE SEQUENCE [LARGE SCALE GENOMIC DNA]</scope>
    <source>
        <strain evidence="2 3">SAORIC-696</strain>
    </source>
</reference>
<dbReference type="NCBIfam" id="TIGR04294">
    <property type="entry name" value="pre_pil_HX9DG"/>
    <property type="match status" value="1"/>
</dbReference>
<dbReference type="Proteomes" id="UP001214250">
    <property type="component" value="Chromosome 1"/>
</dbReference>
<dbReference type="PANTHER" id="PTHR30093:SF2">
    <property type="entry name" value="TYPE II SECRETION SYSTEM PROTEIN H"/>
    <property type="match status" value="1"/>
</dbReference>
<evidence type="ECO:0000313" key="3">
    <source>
        <dbReference type="Proteomes" id="UP001214250"/>
    </source>
</evidence>
<organism evidence="2 3">
    <name type="scientific">Lentisphaera profundi</name>
    <dbReference type="NCBI Taxonomy" id="1658616"/>
    <lineage>
        <taxon>Bacteria</taxon>
        <taxon>Pseudomonadati</taxon>
        <taxon>Lentisphaerota</taxon>
        <taxon>Lentisphaeria</taxon>
        <taxon>Lentisphaerales</taxon>
        <taxon>Lentisphaeraceae</taxon>
        <taxon>Lentisphaera</taxon>
    </lineage>
</organism>
<dbReference type="Pfam" id="PF07963">
    <property type="entry name" value="N_methyl"/>
    <property type="match status" value="1"/>
</dbReference>
<keyword evidence="1" id="KW-0472">Membrane</keyword>
<dbReference type="NCBIfam" id="TIGR02532">
    <property type="entry name" value="IV_pilin_GFxxxE"/>
    <property type="match status" value="1"/>
</dbReference>
<feature type="transmembrane region" description="Helical" evidence="1">
    <location>
        <begin position="7"/>
        <end position="30"/>
    </location>
</feature>
<dbReference type="InterPro" id="IPR045584">
    <property type="entry name" value="Pilin-like"/>
</dbReference>
<dbReference type="RefSeq" id="WP_274148612.1">
    <property type="nucleotide sequence ID" value="NZ_CP117811.1"/>
</dbReference>
<dbReference type="SUPFAM" id="SSF54523">
    <property type="entry name" value="Pili subunits"/>
    <property type="match status" value="1"/>
</dbReference>
<gene>
    <name evidence="2" type="ORF">PQO03_05815</name>
</gene>
<accession>A0ABY7VNC4</accession>
<sequence length="217" mass="24239">MIKLKKFTLIEVLVVVAIIGILASMLLPVLSKARRTSKTVLCKNNLKSLGMANFFYADNWDNYPVPYRDNNGDWWYKNSEFKEYYPYFRQDQNNFQVNASCHEAVARTADTTNGIRGDLVYGHNMIGGGSGNSLGFRGISYQMISSPSSFLHYSEQNNQDAGINSDNFDSRHEDKSNVLYLDGHVAPISYLLGISTANTEAPWGDNGLDITAIVNSN</sequence>
<evidence type="ECO:0000256" key="1">
    <source>
        <dbReference type="SAM" id="Phobius"/>
    </source>
</evidence>
<keyword evidence="1" id="KW-0812">Transmembrane</keyword>
<name>A0ABY7VNC4_9BACT</name>
<dbReference type="EMBL" id="CP117811">
    <property type="protein sequence ID" value="WDE95236.1"/>
    <property type="molecule type" value="Genomic_DNA"/>
</dbReference>
<dbReference type="InterPro" id="IPR027558">
    <property type="entry name" value="Pre_pil_HX9DG_C"/>
</dbReference>
<dbReference type="InterPro" id="IPR012902">
    <property type="entry name" value="N_methyl_site"/>
</dbReference>
<dbReference type="PANTHER" id="PTHR30093">
    <property type="entry name" value="GENERAL SECRETION PATHWAY PROTEIN G"/>
    <property type="match status" value="1"/>
</dbReference>
<proteinExistence type="predicted"/>
<keyword evidence="1" id="KW-1133">Transmembrane helix</keyword>